<gene>
    <name evidence="2" type="ORF">Tci_899007</name>
</gene>
<keyword evidence="2" id="KW-0695">RNA-directed DNA polymerase</keyword>
<dbReference type="EMBL" id="BKCJ011373737">
    <property type="protein sequence ID" value="GFD27038.1"/>
    <property type="molecule type" value="Genomic_DNA"/>
</dbReference>
<sequence>MSIARRSSSKSYHKSWGTPSLTLMPIPDFDADPRLPLILERSFLKTGHALIDVYEGELTLRVGDKAITFKLDQTARYSANYDAMSVNRIDLIDVACKEYS</sequence>
<reference evidence="2" key="1">
    <citation type="journal article" date="2019" name="Sci. Rep.">
        <title>Draft genome of Tanacetum cinerariifolium, the natural source of mosquito coil.</title>
        <authorList>
            <person name="Yamashiro T."/>
            <person name="Shiraishi A."/>
            <person name="Satake H."/>
            <person name="Nakayama K."/>
        </authorList>
    </citation>
    <scope>NUCLEOTIDE SEQUENCE</scope>
</reference>
<name>A0A699UZQ9_TANCI</name>
<dbReference type="AlphaFoldDB" id="A0A699UZQ9"/>
<organism evidence="2">
    <name type="scientific">Tanacetum cinerariifolium</name>
    <name type="common">Dalmatian daisy</name>
    <name type="synonym">Chrysanthemum cinerariifolium</name>
    <dbReference type="NCBI Taxonomy" id="118510"/>
    <lineage>
        <taxon>Eukaryota</taxon>
        <taxon>Viridiplantae</taxon>
        <taxon>Streptophyta</taxon>
        <taxon>Embryophyta</taxon>
        <taxon>Tracheophyta</taxon>
        <taxon>Spermatophyta</taxon>
        <taxon>Magnoliopsida</taxon>
        <taxon>eudicotyledons</taxon>
        <taxon>Gunneridae</taxon>
        <taxon>Pentapetalae</taxon>
        <taxon>asterids</taxon>
        <taxon>campanulids</taxon>
        <taxon>Asterales</taxon>
        <taxon>Asteraceae</taxon>
        <taxon>Asteroideae</taxon>
        <taxon>Anthemideae</taxon>
        <taxon>Anthemidinae</taxon>
        <taxon>Tanacetum</taxon>
    </lineage>
</organism>
<feature type="region of interest" description="Disordered" evidence="1">
    <location>
        <begin position="1"/>
        <end position="20"/>
    </location>
</feature>
<keyword evidence="2" id="KW-0548">Nucleotidyltransferase</keyword>
<evidence type="ECO:0000313" key="2">
    <source>
        <dbReference type="EMBL" id="GFD27038.1"/>
    </source>
</evidence>
<comment type="caution">
    <text evidence="2">The sequence shown here is derived from an EMBL/GenBank/DDBJ whole genome shotgun (WGS) entry which is preliminary data.</text>
</comment>
<accession>A0A699UZQ9</accession>
<evidence type="ECO:0000256" key="1">
    <source>
        <dbReference type="SAM" id="MobiDB-lite"/>
    </source>
</evidence>
<proteinExistence type="predicted"/>
<protein>
    <submittedName>
        <fullName evidence="2">Reverse transcriptase domain-containing protein</fullName>
    </submittedName>
</protein>
<dbReference type="GO" id="GO:0003964">
    <property type="term" value="F:RNA-directed DNA polymerase activity"/>
    <property type="evidence" value="ECO:0007669"/>
    <property type="project" value="UniProtKB-KW"/>
</dbReference>
<keyword evidence="2" id="KW-0808">Transferase</keyword>